<dbReference type="AlphaFoldDB" id="A0A4Q0I7E4"/>
<evidence type="ECO:0000259" key="9">
    <source>
        <dbReference type="PROSITE" id="PS51849"/>
    </source>
</evidence>
<reference evidence="11" key="1">
    <citation type="submission" date="2018-11" db="EMBL/GenBank/DDBJ databases">
        <title>Genome sequencing of a novel mesophilic and cellulolytic organism within the genus Hungateiclostridium.</title>
        <authorList>
            <person name="Rettenmaier R."/>
            <person name="Liebl W."/>
            <person name="Zverlov V."/>
        </authorList>
    </citation>
    <scope>NUCLEOTIDE SEQUENCE [LARGE SCALE GENOMIC DNA]</scope>
    <source>
        <strain evidence="11">N2K1</strain>
    </source>
</reference>
<dbReference type="Pfam" id="PF00942">
    <property type="entry name" value="CBM_3"/>
    <property type="match status" value="1"/>
</dbReference>
<dbReference type="GO" id="GO:0005886">
    <property type="term" value="C:plasma membrane"/>
    <property type="evidence" value="ECO:0007669"/>
    <property type="project" value="UniProtKB-SubCell"/>
</dbReference>
<dbReference type="PRINTS" id="PR01217">
    <property type="entry name" value="PRICHEXTENSN"/>
</dbReference>
<evidence type="ECO:0000256" key="1">
    <source>
        <dbReference type="ARBA" id="ARBA00004162"/>
    </source>
</evidence>
<feature type="region of interest" description="Disordered" evidence="6">
    <location>
        <begin position="266"/>
        <end position="304"/>
    </location>
</feature>
<dbReference type="Pfam" id="PF12791">
    <property type="entry name" value="RsgI_N"/>
    <property type="match status" value="1"/>
</dbReference>
<keyword evidence="3 7" id="KW-0812">Transmembrane</keyword>
<keyword evidence="5 7" id="KW-0472">Membrane</keyword>
<evidence type="ECO:0000313" key="11">
    <source>
        <dbReference type="Proteomes" id="UP000289166"/>
    </source>
</evidence>
<dbReference type="GO" id="GO:0030248">
    <property type="term" value="F:cellulose binding"/>
    <property type="evidence" value="ECO:0007669"/>
    <property type="project" value="InterPro"/>
</dbReference>
<dbReference type="GO" id="GO:0005975">
    <property type="term" value="P:carbohydrate metabolic process"/>
    <property type="evidence" value="ECO:0007669"/>
    <property type="project" value="InterPro"/>
</dbReference>
<dbReference type="PROSITE" id="PS51849">
    <property type="entry name" value="RSGI_N"/>
    <property type="match status" value="1"/>
</dbReference>
<dbReference type="SUPFAM" id="SSF49384">
    <property type="entry name" value="Carbohydrate-binding domain"/>
    <property type="match status" value="1"/>
</dbReference>
<protein>
    <submittedName>
        <fullName evidence="10">Anti-sigma factor domain-containing protein</fullName>
    </submittedName>
</protein>
<dbReference type="InterPro" id="IPR024449">
    <property type="entry name" value="Anti-sigma_RsgI_N"/>
</dbReference>
<dbReference type="InterPro" id="IPR055431">
    <property type="entry name" value="RsgI_M"/>
</dbReference>
<evidence type="ECO:0000256" key="5">
    <source>
        <dbReference type="ARBA" id="ARBA00023136"/>
    </source>
</evidence>
<dbReference type="InterPro" id="IPR036966">
    <property type="entry name" value="CBM3_sf"/>
</dbReference>
<dbReference type="Pfam" id="PF23750">
    <property type="entry name" value="RsgI_M"/>
    <property type="match status" value="1"/>
</dbReference>
<keyword evidence="2" id="KW-1003">Cell membrane</keyword>
<feature type="domain" description="RsgI N-terminal anti-sigma" evidence="9">
    <location>
        <begin position="2"/>
        <end position="49"/>
    </location>
</feature>
<keyword evidence="4 7" id="KW-1133">Transmembrane helix</keyword>
<dbReference type="OrthoDB" id="9800626at2"/>
<gene>
    <name evidence="10" type="ORF">EFD62_03625</name>
</gene>
<sequence length="513" mass="56461">MNLGVVIKIKEKKTIIVTETGEFKAVKTRDGMFLGQKILFGQQDVIENSKKGIGFMYSAVIAGIAAVFVFMFTYFSMFNFGDAFAYIDVDVNPSVEFAVNRDGIVLSAEPLNEDAKKILEELTYKDELLEDVILDLIDKSRKYGFIAKDDKKNIVLISTALNSEGAKEGNNFEYKLIHNLVSDFKSLDMDIDMRFVVASKEQRRKAQENKVSMGKYMIYEMARQDGEEVTIESIVSEPLEELLSGQNFGMIEAEKVLPTETATASIESVGTPKLPTMTPTNTPVTTTATPTNTPIAPTVTPTNTPIAATATSTKIPVEATAIPTKVPVAPTATPTKIPVAPTATPTKVPVVPTVTPTKAPSGEQSVKVRFYNNNTLSESGVIYVRINVINTGNTSVNLADLKLRYYYTIDGDSEQRFNCDWSSIGAHNVIGSFVKMKSPRTGADTFVEIGFVKEAGELQAGESVELNARFSKTDNTQYDKGDDYSFSSHHYEYVDWDKITAYISGELKWGTEP</sequence>
<comment type="subcellular location">
    <subcellularLocation>
        <location evidence="1">Cell membrane</location>
        <topology evidence="1">Single-pass membrane protein</topology>
    </subcellularLocation>
</comment>
<dbReference type="Proteomes" id="UP000289166">
    <property type="component" value="Unassembled WGS sequence"/>
</dbReference>
<evidence type="ECO:0000256" key="3">
    <source>
        <dbReference type="ARBA" id="ARBA00022692"/>
    </source>
</evidence>
<dbReference type="RefSeq" id="WP_128705744.1">
    <property type="nucleotide sequence ID" value="NZ_RLII01000002.1"/>
</dbReference>
<evidence type="ECO:0000256" key="4">
    <source>
        <dbReference type="ARBA" id="ARBA00022989"/>
    </source>
</evidence>
<evidence type="ECO:0000256" key="7">
    <source>
        <dbReference type="SAM" id="Phobius"/>
    </source>
</evidence>
<dbReference type="InterPro" id="IPR008965">
    <property type="entry name" value="CBM2/CBM3_carb-bd_dom_sf"/>
</dbReference>
<feature type="domain" description="CBM3" evidence="8">
    <location>
        <begin position="362"/>
        <end position="513"/>
    </location>
</feature>
<keyword evidence="11" id="KW-1185">Reference proteome</keyword>
<dbReference type="Gene3D" id="2.60.40.710">
    <property type="entry name" value="Endoglucanase-like"/>
    <property type="match status" value="1"/>
</dbReference>
<accession>A0A4Q0I7E4</accession>
<proteinExistence type="predicted"/>
<organism evidence="10 11">
    <name type="scientific">Acetivibrio mesophilus</name>
    <dbReference type="NCBI Taxonomy" id="2487273"/>
    <lineage>
        <taxon>Bacteria</taxon>
        <taxon>Bacillati</taxon>
        <taxon>Bacillota</taxon>
        <taxon>Clostridia</taxon>
        <taxon>Eubacteriales</taxon>
        <taxon>Oscillospiraceae</taxon>
        <taxon>Acetivibrio</taxon>
    </lineage>
</organism>
<evidence type="ECO:0000256" key="2">
    <source>
        <dbReference type="ARBA" id="ARBA00022475"/>
    </source>
</evidence>
<dbReference type="PROSITE" id="PS51172">
    <property type="entry name" value="CBM3"/>
    <property type="match status" value="1"/>
</dbReference>
<feature type="compositionally biased region" description="Low complexity" evidence="6">
    <location>
        <begin position="275"/>
        <end position="304"/>
    </location>
</feature>
<evidence type="ECO:0000256" key="6">
    <source>
        <dbReference type="SAM" id="MobiDB-lite"/>
    </source>
</evidence>
<evidence type="ECO:0000259" key="8">
    <source>
        <dbReference type="PROSITE" id="PS51172"/>
    </source>
</evidence>
<evidence type="ECO:0000313" key="10">
    <source>
        <dbReference type="EMBL" id="RXE60321.1"/>
    </source>
</evidence>
<name>A0A4Q0I7E4_9FIRM</name>
<dbReference type="EMBL" id="RLII01000002">
    <property type="protein sequence ID" value="RXE60321.1"/>
    <property type="molecule type" value="Genomic_DNA"/>
</dbReference>
<comment type="caution">
    <text evidence="10">The sequence shown here is derived from an EMBL/GenBank/DDBJ whole genome shotgun (WGS) entry which is preliminary data.</text>
</comment>
<dbReference type="SMART" id="SM01067">
    <property type="entry name" value="CBM_3"/>
    <property type="match status" value="1"/>
</dbReference>
<dbReference type="InterPro" id="IPR001956">
    <property type="entry name" value="CBM3"/>
</dbReference>
<feature type="transmembrane region" description="Helical" evidence="7">
    <location>
        <begin position="55"/>
        <end position="75"/>
    </location>
</feature>